<dbReference type="InterPro" id="IPR032710">
    <property type="entry name" value="NTF2-like_dom_sf"/>
</dbReference>
<keyword evidence="2" id="KW-1185">Reference proteome</keyword>
<name>A0A922N116_9PLEO</name>
<organism evidence="1 2">
    <name type="scientific">Pyrenophora tritici-repentis</name>
    <dbReference type="NCBI Taxonomy" id="45151"/>
    <lineage>
        <taxon>Eukaryota</taxon>
        <taxon>Fungi</taxon>
        <taxon>Dikarya</taxon>
        <taxon>Ascomycota</taxon>
        <taxon>Pezizomycotina</taxon>
        <taxon>Dothideomycetes</taxon>
        <taxon>Pleosporomycetidae</taxon>
        <taxon>Pleosporales</taxon>
        <taxon>Pleosporineae</taxon>
        <taxon>Pleosporaceae</taxon>
        <taxon>Pyrenophora</taxon>
    </lineage>
</organism>
<evidence type="ECO:0000313" key="1">
    <source>
        <dbReference type="EMBL" id="KAI1507518.1"/>
    </source>
</evidence>
<gene>
    <name evidence="1" type="ORF">Ptr86124_013541</name>
</gene>
<dbReference type="Gene3D" id="3.10.450.50">
    <property type="match status" value="1"/>
</dbReference>
<protein>
    <submittedName>
        <fullName evidence="1">SnoaL polyketide cyclase</fullName>
    </submittedName>
</protein>
<reference evidence="2" key="1">
    <citation type="journal article" date="2022" name="Microb. Genom.">
        <title>A global pangenome for the wheat fungal pathogen Pyrenophora tritici-repentis and prediction of effector protein structural homology.</title>
        <authorList>
            <person name="Moolhuijzen P.M."/>
            <person name="See P.T."/>
            <person name="Shi G."/>
            <person name="Powell H.R."/>
            <person name="Cockram J."/>
            <person name="Jorgensen L.N."/>
            <person name="Benslimane H."/>
            <person name="Strelkov S.E."/>
            <person name="Turner J."/>
            <person name="Liu Z."/>
            <person name="Moffat C.S."/>
        </authorList>
    </citation>
    <scope>NUCLEOTIDE SEQUENCE [LARGE SCALE GENOMIC DNA]</scope>
</reference>
<dbReference type="InterPro" id="IPR009959">
    <property type="entry name" value="Cyclase_SnoaL-like"/>
</dbReference>
<dbReference type="SUPFAM" id="SSF54427">
    <property type="entry name" value="NTF2-like"/>
    <property type="match status" value="1"/>
</dbReference>
<dbReference type="Proteomes" id="UP000249757">
    <property type="component" value="Unassembled WGS sequence"/>
</dbReference>
<comment type="caution">
    <text evidence="1">The sequence shown here is derived from an EMBL/GenBank/DDBJ whole genome shotgun (WGS) entry which is preliminary data.</text>
</comment>
<sequence>MAYTPPFRFLDLPKELRLMVYERLPVKTTHHYFRCSFGLDSARLVQNTAKLVHDTFMGCAILSTCRQIHCEAKFIIRRILRRINNAPIRFITLPNPNQWFMEHLAYIISYISVLPIGQKWTPISVAYAHRDSGNDCVAHNDDDNDHMAQQFLADRNGWLSFRSSTPMLYITSEDQEFDIETMKAWRDEGFIVEYIPMGKGGKQYVQTLYKLGDGMGIGERYAIVAFGDAAAVCLDVFSEPKTATSKLCSLIAYYPTSIPDTRHRFTSSFRVLVHLPEGLPGNESTVGVVRRPEVLGIQGKRKTVQKRVTPGIGAGGLQDKIVYPCFTYEGVEAGFAEHDLDEYDAVADALAWSRSLSTVRKGFSAEVDLERVWEENEEQKYRGKSVDKLLDTYTKAPTPFINFTPTMTGASGLPDLKRFYRDYFLKTSPPSLHMRLISRTTGADRVVDELYINFKHTCQMHWILPGVPPTNQKVEIVVVSIVGFRAGKVWSERVYWDQASVLFQVGLLDPEEVPEQFKRKEGDDEGDGLEMLPVSGSEAARKVMDVESEEFNDMIDDW</sequence>
<dbReference type="GO" id="GO:0030638">
    <property type="term" value="P:polyketide metabolic process"/>
    <property type="evidence" value="ECO:0007669"/>
    <property type="project" value="InterPro"/>
</dbReference>
<accession>A0A922N116</accession>
<dbReference type="PANTHER" id="PTHR38436">
    <property type="entry name" value="POLYKETIDE CYCLASE SNOAL-LIKE DOMAIN"/>
    <property type="match status" value="1"/>
</dbReference>
<evidence type="ECO:0000313" key="2">
    <source>
        <dbReference type="Proteomes" id="UP000249757"/>
    </source>
</evidence>
<dbReference type="EMBL" id="NRDI02000039">
    <property type="protein sequence ID" value="KAI1507518.1"/>
    <property type="molecule type" value="Genomic_DNA"/>
</dbReference>
<proteinExistence type="predicted"/>
<dbReference type="OrthoDB" id="5440at2759"/>
<dbReference type="PANTHER" id="PTHR38436:SF3">
    <property type="entry name" value="CARBOXYMETHYLENEBUTENOLIDASE-RELATED"/>
    <property type="match status" value="1"/>
</dbReference>
<dbReference type="AlphaFoldDB" id="A0A922N116"/>